<dbReference type="AlphaFoldDB" id="A0A5J5J447"/>
<evidence type="ECO:0000313" key="5">
    <source>
        <dbReference type="EMBL" id="KAA9108250.1"/>
    </source>
</evidence>
<keyword evidence="3" id="KW-0804">Transcription</keyword>
<evidence type="ECO:0000313" key="6">
    <source>
        <dbReference type="Proteomes" id="UP000325827"/>
    </source>
</evidence>
<dbReference type="OrthoDB" id="8680240at2"/>
<dbReference type="InterPro" id="IPR036390">
    <property type="entry name" value="WH_DNA-bd_sf"/>
</dbReference>
<evidence type="ECO:0000256" key="2">
    <source>
        <dbReference type="ARBA" id="ARBA00023125"/>
    </source>
</evidence>
<feature type="domain" description="HTH gntR-type" evidence="4">
    <location>
        <begin position="16"/>
        <end position="83"/>
    </location>
</feature>
<keyword evidence="6" id="KW-1185">Reference proteome</keyword>
<dbReference type="PANTHER" id="PTHR43537">
    <property type="entry name" value="TRANSCRIPTIONAL REGULATOR, GNTR FAMILY"/>
    <property type="match status" value="1"/>
</dbReference>
<comment type="caution">
    <text evidence="5">The sequence shown here is derived from an EMBL/GenBank/DDBJ whole genome shotgun (WGS) entry which is preliminary data.</text>
</comment>
<dbReference type="GO" id="GO:0003677">
    <property type="term" value="F:DNA binding"/>
    <property type="evidence" value="ECO:0007669"/>
    <property type="project" value="UniProtKB-KW"/>
</dbReference>
<proteinExistence type="predicted"/>
<dbReference type="InterPro" id="IPR000524">
    <property type="entry name" value="Tscrpt_reg_HTH_GntR"/>
</dbReference>
<sequence>MDVKSFVQRAKLSGEGPVAVQVQQVMLAAIAQGELVAGDVIHDHEWASAFGVSRTPVREAIQHLHSMGLLTVAAARYTRLQTYTPEEAQQEARDWSLLHNALTSSVMDRLPDELIDRLCRVRDVMVGQTHPDHIQTGNFTFFRNLRQAAPHSTVTLGATAAAYRLRLAEAALPLTPHAHTTLHDGIIHALKTRSPRHAREALANWMPGL</sequence>
<dbReference type="SUPFAM" id="SSF46785">
    <property type="entry name" value="Winged helix' DNA-binding domain"/>
    <property type="match status" value="1"/>
</dbReference>
<accession>A0A5J5J447</accession>
<evidence type="ECO:0000259" key="4">
    <source>
        <dbReference type="PROSITE" id="PS50949"/>
    </source>
</evidence>
<organism evidence="5 6">
    <name type="scientific">Microbacterium rhizomatis</name>
    <dbReference type="NCBI Taxonomy" id="1631477"/>
    <lineage>
        <taxon>Bacteria</taxon>
        <taxon>Bacillati</taxon>
        <taxon>Actinomycetota</taxon>
        <taxon>Actinomycetes</taxon>
        <taxon>Micrococcales</taxon>
        <taxon>Microbacteriaceae</taxon>
        <taxon>Microbacterium</taxon>
    </lineage>
</organism>
<dbReference type="InterPro" id="IPR036388">
    <property type="entry name" value="WH-like_DNA-bd_sf"/>
</dbReference>
<keyword evidence="2" id="KW-0238">DNA-binding</keyword>
<reference evidence="6" key="1">
    <citation type="submission" date="2019-09" db="EMBL/GenBank/DDBJ databases">
        <title>Mumia zhuanghuii sp. nov. isolated from the intestinal contents of plateau pika (Ochotona curzoniae) in the Qinghai-Tibet plateau of China.</title>
        <authorList>
            <person name="Tian Z."/>
        </authorList>
    </citation>
    <scope>NUCLEOTIDE SEQUENCE [LARGE SCALE GENOMIC DNA]</scope>
    <source>
        <strain evidence="6">JCM 30598</strain>
    </source>
</reference>
<evidence type="ECO:0000256" key="1">
    <source>
        <dbReference type="ARBA" id="ARBA00023015"/>
    </source>
</evidence>
<protein>
    <submittedName>
        <fullName evidence="5">GntR family transcriptional regulator</fullName>
    </submittedName>
</protein>
<dbReference type="Proteomes" id="UP000325827">
    <property type="component" value="Unassembled WGS sequence"/>
</dbReference>
<name>A0A5J5J447_9MICO</name>
<evidence type="ECO:0000256" key="3">
    <source>
        <dbReference type="ARBA" id="ARBA00023163"/>
    </source>
</evidence>
<keyword evidence="1" id="KW-0805">Transcription regulation</keyword>
<gene>
    <name evidence="5" type="ORF">F6B43_12705</name>
</gene>
<dbReference type="PANTHER" id="PTHR43537:SF5">
    <property type="entry name" value="UXU OPERON TRANSCRIPTIONAL REGULATOR"/>
    <property type="match status" value="1"/>
</dbReference>
<dbReference type="GO" id="GO:0003700">
    <property type="term" value="F:DNA-binding transcription factor activity"/>
    <property type="evidence" value="ECO:0007669"/>
    <property type="project" value="InterPro"/>
</dbReference>
<dbReference type="SMART" id="SM00345">
    <property type="entry name" value="HTH_GNTR"/>
    <property type="match status" value="1"/>
</dbReference>
<dbReference type="EMBL" id="VYSA01000002">
    <property type="protein sequence ID" value="KAA9108250.1"/>
    <property type="molecule type" value="Genomic_DNA"/>
</dbReference>
<dbReference type="Pfam" id="PF00392">
    <property type="entry name" value="GntR"/>
    <property type="match status" value="1"/>
</dbReference>
<dbReference type="RefSeq" id="WP_150449282.1">
    <property type="nucleotide sequence ID" value="NZ_VYSA01000002.1"/>
</dbReference>
<dbReference type="PROSITE" id="PS50949">
    <property type="entry name" value="HTH_GNTR"/>
    <property type="match status" value="1"/>
</dbReference>
<dbReference type="Gene3D" id="1.10.10.10">
    <property type="entry name" value="Winged helix-like DNA-binding domain superfamily/Winged helix DNA-binding domain"/>
    <property type="match status" value="1"/>
</dbReference>